<reference evidence="2" key="1">
    <citation type="journal article" date="2011" name="Nature">
        <title>Genome sequence and analysis of the tuber crop potato.</title>
        <authorList>
            <consortium name="The Potato Genome Sequencing Consortium"/>
        </authorList>
    </citation>
    <scope>NUCLEOTIDE SEQUENCE [LARGE SCALE GENOMIC DNA]</scope>
    <source>
        <strain evidence="2">cv. DM1-3 516 R44</strain>
    </source>
</reference>
<evidence type="ECO:0000313" key="1">
    <source>
        <dbReference type="EnsemblPlants" id="PGSC0003DMT400088462"/>
    </source>
</evidence>
<reference evidence="1" key="2">
    <citation type="submission" date="2015-06" db="UniProtKB">
        <authorList>
            <consortium name="EnsemblPlants"/>
        </authorList>
    </citation>
    <scope>IDENTIFICATION</scope>
    <source>
        <strain evidence="1">DM1-3 516 R44</strain>
    </source>
</reference>
<dbReference type="AlphaFoldDB" id="M1DG10"/>
<dbReference type="EnsemblPlants" id="PGSC0003DMT400088462">
    <property type="protein sequence ID" value="PGSC0003DMT400088462"/>
    <property type="gene ID" value="PGSC0003DMG400038033"/>
</dbReference>
<accession>M1DG10</accession>
<proteinExistence type="predicted"/>
<dbReference type="PaxDb" id="4113-PGSC0003DMT400088462"/>
<sequence>MPNYGRERLNAMFSTTIDRTQYLELKNFNDTTHIKNVQLRGFMRKYEHEQLTQGLKDSSHLKIVRLIGFMWNYGHEQFNSRTSWVTCNYPMIRNIISKGIRNLILKT</sequence>
<evidence type="ECO:0000313" key="2">
    <source>
        <dbReference type="Proteomes" id="UP000011115"/>
    </source>
</evidence>
<keyword evidence="2" id="KW-1185">Reference proteome</keyword>
<organism evidence="1 2">
    <name type="scientific">Solanum tuberosum</name>
    <name type="common">Potato</name>
    <dbReference type="NCBI Taxonomy" id="4113"/>
    <lineage>
        <taxon>Eukaryota</taxon>
        <taxon>Viridiplantae</taxon>
        <taxon>Streptophyta</taxon>
        <taxon>Embryophyta</taxon>
        <taxon>Tracheophyta</taxon>
        <taxon>Spermatophyta</taxon>
        <taxon>Magnoliopsida</taxon>
        <taxon>eudicotyledons</taxon>
        <taxon>Gunneridae</taxon>
        <taxon>Pentapetalae</taxon>
        <taxon>asterids</taxon>
        <taxon>lamiids</taxon>
        <taxon>Solanales</taxon>
        <taxon>Solanaceae</taxon>
        <taxon>Solanoideae</taxon>
        <taxon>Solaneae</taxon>
        <taxon>Solanum</taxon>
    </lineage>
</organism>
<dbReference type="InParanoid" id="M1DG10"/>
<dbReference type="Proteomes" id="UP000011115">
    <property type="component" value="Unassembled WGS sequence"/>
</dbReference>
<dbReference type="HOGENOM" id="CLU_147014_0_0_1"/>
<protein>
    <submittedName>
        <fullName evidence="1">Uncharacterized protein</fullName>
    </submittedName>
</protein>
<name>M1DG10_SOLTU</name>
<dbReference type="Gramene" id="PGSC0003DMT400088462">
    <property type="protein sequence ID" value="PGSC0003DMT400088462"/>
    <property type="gene ID" value="PGSC0003DMG400038033"/>
</dbReference>